<comment type="caution">
    <text evidence="1">The sequence shown here is derived from an EMBL/GenBank/DDBJ whole genome shotgun (WGS) entry which is preliminary data.</text>
</comment>
<dbReference type="AlphaFoldDB" id="A0A2M7BF04"/>
<organism evidence="1 2">
    <name type="scientific">Candidatus Shapirobacteria bacterium CG03_land_8_20_14_0_80_39_12</name>
    <dbReference type="NCBI Taxonomy" id="1974879"/>
    <lineage>
        <taxon>Bacteria</taxon>
        <taxon>Candidatus Shapironibacteriota</taxon>
    </lineage>
</organism>
<evidence type="ECO:0000313" key="1">
    <source>
        <dbReference type="EMBL" id="PIV01722.1"/>
    </source>
</evidence>
<dbReference type="Proteomes" id="UP000229631">
    <property type="component" value="Unassembled WGS sequence"/>
</dbReference>
<dbReference type="EMBL" id="PEVC01000014">
    <property type="protein sequence ID" value="PIV01722.1"/>
    <property type="molecule type" value="Genomic_DNA"/>
</dbReference>
<proteinExistence type="predicted"/>
<feature type="non-terminal residue" evidence="1">
    <location>
        <position position="1"/>
    </location>
</feature>
<accession>A0A2M7BF04</accession>
<evidence type="ECO:0000313" key="2">
    <source>
        <dbReference type="Proteomes" id="UP000229631"/>
    </source>
</evidence>
<reference evidence="2" key="1">
    <citation type="submission" date="2017-09" db="EMBL/GenBank/DDBJ databases">
        <title>Depth-based differentiation of microbial function through sediment-hosted aquifers and enrichment of novel symbionts in the deep terrestrial subsurface.</title>
        <authorList>
            <person name="Probst A.J."/>
            <person name="Ladd B."/>
            <person name="Jarett J.K."/>
            <person name="Geller-Mcgrath D.E."/>
            <person name="Sieber C.M.K."/>
            <person name="Emerson J.B."/>
            <person name="Anantharaman K."/>
            <person name="Thomas B.C."/>
            <person name="Malmstrom R."/>
            <person name="Stieglmeier M."/>
            <person name="Klingl A."/>
            <person name="Woyke T."/>
            <person name="Ryan C.M."/>
            <person name="Banfield J.F."/>
        </authorList>
    </citation>
    <scope>NUCLEOTIDE SEQUENCE [LARGE SCALE GENOMIC DNA]</scope>
</reference>
<protein>
    <submittedName>
        <fullName evidence="1">Uncharacterized protein</fullName>
    </submittedName>
</protein>
<sequence>EAYEKIAGSPWFYKAWYRTRSNVTYGRSHPWLTMEEFTDIINALLIYKGNSSDVTHLSFLDSGVSDTWSMSKVKEEAGKYGGPVTSISGNPDVVYSNDGYTAKVYFETDKGRKEFNGEDFKYIFNLRAPGAIGIKSSLFNIMKK</sequence>
<name>A0A2M7BF04_9BACT</name>
<gene>
    <name evidence="1" type="ORF">COS54_00510</name>
</gene>